<dbReference type="Gene3D" id="3.30.565.10">
    <property type="entry name" value="Histidine kinase-like ATPase, C-terminal domain"/>
    <property type="match status" value="1"/>
</dbReference>
<proteinExistence type="predicted"/>
<dbReference type="RefSeq" id="WP_122403595.1">
    <property type="nucleotide sequence ID" value="NZ_LS398110.1"/>
</dbReference>
<sequence>MNEDLQEVIDLTRGEALKNGVSVESQLPKGLPIIAGDRVQLQQVVLNLVLDALQAMGAVSEGARQVIITTRQIELNDLCVGLKQSRPS</sequence>
<organism evidence="1 2">
    <name type="scientific">Bradyrhizobium vignae</name>
    <dbReference type="NCBI Taxonomy" id="1549949"/>
    <lineage>
        <taxon>Bacteria</taxon>
        <taxon>Pseudomonadati</taxon>
        <taxon>Pseudomonadota</taxon>
        <taxon>Alphaproteobacteria</taxon>
        <taxon>Hyphomicrobiales</taxon>
        <taxon>Nitrobacteraceae</taxon>
        <taxon>Bradyrhizobium</taxon>
    </lineage>
</organism>
<reference evidence="1 2" key="1">
    <citation type="submission" date="2018-03" db="EMBL/GenBank/DDBJ databases">
        <authorList>
            <person name="Gully D."/>
        </authorList>
    </citation>
    <scope>NUCLEOTIDE SEQUENCE [LARGE SCALE GENOMIC DNA]</scope>
    <source>
        <strain evidence="1">ORS3257</strain>
    </source>
</reference>
<dbReference type="AlphaFoldDB" id="A0A2U3Q3B8"/>
<protein>
    <submittedName>
        <fullName evidence="1">Uncharacterized protein</fullName>
    </submittedName>
</protein>
<dbReference type="InterPro" id="IPR036890">
    <property type="entry name" value="HATPase_C_sf"/>
</dbReference>
<evidence type="ECO:0000313" key="2">
    <source>
        <dbReference type="Proteomes" id="UP000246085"/>
    </source>
</evidence>
<evidence type="ECO:0000313" key="1">
    <source>
        <dbReference type="EMBL" id="SPP95914.1"/>
    </source>
</evidence>
<dbReference type="EMBL" id="LS398110">
    <property type="protein sequence ID" value="SPP95914.1"/>
    <property type="molecule type" value="Genomic_DNA"/>
</dbReference>
<dbReference type="Proteomes" id="UP000246085">
    <property type="component" value="Chromosome BRAD3257"/>
</dbReference>
<dbReference type="KEGG" id="bvz:BRAD3257_4948"/>
<name>A0A2U3Q3B8_9BRAD</name>
<accession>A0A2U3Q3B8</accession>
<dbReference type="SUPFAM" id="SSF55874">
    <property type="entry name" value="ATPase domain of HSP90 chaperone/DNA topoisomerase II/histidine kinase"/>
    <property type="match status" value="1"/>
</dbReference>
<gene>
    <name evidence="1" type="ORF">BRAD3257_4948</name>
</gene>